<sequence>MIRTFSALLAVSFAVHISQDARHVAFLPLWPRRSLNRKPNTFPSLLEQVSPCGISLRVPNIARKAISPLASIPFCSFLSPVFRTRSCRLCTHAPSAPCSSYTTLSTLLRRIGHRPLF</sequence>
<proteinExistence type="predicted"/>
<reference evidence="1" key="1">
    <citation type="journal article" date="2020" name="Stud. Mycol.">
        <title>101 Dothideomycetes genomes: a test case for predicting lifestyles and emergence of pathogens.</title>
        <authorList>
            <person name="Haridas S."/>
            <person name="Albert R."/>
            <person name="Binder M."/>
            <person name="Bloem J."/>
            <person name="Labutti K."/>
            <person name="Salamov A."/>
            <person name="Andreopoulos B."/>
            <person name="Baker S."/>
            <person name="Barry K."/>
            <person name="Bills G."/>
            <person name="Bluhm B."/>
            <person name="Cannon C."/>
            <person name="Castanera R."/>
            <person name="Culley D."/>
            <person name="Daum C."/>
            <person name="Ezra D."/>
            <person name="Gonzalez J."/>
            <person name="Henrissat B."/>
            <person name="Kuo A."/>
            <person name="Liang C."/>
            <person name="Lipzen A."/>
            <person name="Lutzoni F."/>
            <person name="Magnuson J."/>
            <person name="Mondo S."/>
            <person name="Nolan M."/>
            <person name="Ohm R."/>
            <person name="Pangilinan J."/>
            <person name="Park H.-J."/>
            <person name="Ramirez L."/>
            <person name="Alfaro M."/>
            <person name="Sun H."/>
            <person name="Tritt A."/>
            <person name="Yoshinaga Y."/>
            <person name="Zwiers L.-H."/>
            <person name="Turgeon B."/>
            <person name="Goodwin S."/>
            <person name="Spatafora J."/>
            <person name="Crous P."/>
            <person name="Grigoriev I."/>
        </authorList>
    </citation>
    <scope>NUCLEOTIDE SEQUENCE</scope>
    <source>
        <strain evidence="1">ATCC 16933</strain>
    </source>
</reference>
<accession>A0A6A6NWH6</accession>
<dbReference type="AlphaFoldDB" id="A0A6A6NWH6"/>
<evidence type="ECO:0000313" key="1">
    <source>
        <dbReference type="EMBL" id="KAF2455817.1"/>
    </source>
</evidence>
<name>A0A6A6NWH6_9PEZI</name>
<dbReference type="EMBL" id="MU001685">
    <property type="protein sequence ID" value="KAF2455817.1"/>
    <property type="molecule type" value="Genomic_DNA"/>
</dbReference>
<dbReference type="Proteomes" id="UP000799766">
    <property type="component" value="Unassembled WGS sequence"/>
</dbReference>
<evidence type="ECO:0000313" key="2">
    <source>
        <dbReference type="Proteomes" id="UP000799766"/>
    </source>
</evidence>
<gene>
    <name evidence="1" type="ORF">BDY21DRAFT_61484</name>
</gene>
<organism evidence="1 2">
    <name type="scientific">Lineolata rhizophorae</name>
    <dbReference type="NCBI Taxonomy" id="578093"/>
    <lineage>
        <taxon>Eukaryota</taxon>
        <taxon>Fungi</taxon>
        <taxon>Dikarya</taxon>
        <taxon>Ascomycota</taxon>
        <taxon>Pezizomycotina</taxon>
        <taxon>Dothideomycetes</taxon>
        <taxon>Dothideomycetes incertae sedis</taxon>
        <taxon>Lineolatales</taxon>
        <taxon>Lineolataceae</taxon>
        <taxon>Lineolata</taxon>
    </lineage>
</organism>
<protein>
    <submittedName>
        <fullName evidence="1">Uncharacterized protein</fullName>
    </submittedName>
</protein>
<keyword evidence="2" id="KW-1185">Reference proteome</keyword>